<keyword evidence="3" id="KW-1185">Reference proteome</keyword>
<reference evidence="3" key="1">
    <citation type="submission" date="2024-07" db="EMBL/GenBank/DDBJ databases">
        <title>Two chromosome-level genome assemblies of Korean endemic species Abeliophyllum distichum and Forsythia ovata (Oleaceae).</title>
        <authorList>
            <person name="Jang H."/>
        </authorList>
    </citation>
    <scope>NUCLEOTIDE SEQUENCE [LARGE SCALE GENOMIC DNA]</scope>
</reference>
<dbReference type="PANTHER" id="PTHR47812">
    <property type="entry name" value="SMR (SMALL MUTS RELATED) DOMAIN-CONTAINING PROTEIN"/>
    <property type="match status" value="1"/>
</dbReference>
<accession>A0ABD1UV98</accession>
<name>A0ABD1UV98_9LAMI</name>
<feature type="domain" description="DUF1771" evidence="1">
    <location>
        <begin position="72"/>
        <end position="143"/>
    </location>
</feature>
<dbReference type="AlphaFoldDB" id="A0ABD1UV98"/>
<proteinExistence type="predicted"/>
<protein>
    <submittedName>
        <fullName evidence="2">Smr domain-containing protein</fullName>
    </submittedName>
</protein>
<dbReference type="PANTHER" id="PTHR47812:SF2">
    <property type="entry name" value="SMR (SMALL MUTS RELATED) DOMAIN-CONTAINING PROTEIN"/>
    <property type="match status" value="1"/>
</dbReference>
<gene>
    <name evidence="2" type="ORF">Fot_20934</name>
</gene>
<sequence length="169" mass="18843">MRIITYPWHGKAASFGGTTDHPGPTGFNEVCLNETSKATMDNHTSFGKMLPCDGRNSSFILDATKFSLLEPEWKRTMFTSSIEKDAVRMMRSAYRHSKAANDAYLRGDHLSAQHFSLRAREEWNTAEQLNAKAAKEILRIRNCENDQVDIGLAWSACSRSCSSGAGTFT</sequence>
<organism evidence="2 3">
    <name type="scientific">Forsythia ovata</name>
    <dbReference type="NCBI Taxonomy" id="205694"/>
    <lineage>
        <taxon>Eukaryota</taxon>
        <taxon>Viridiplantae</taxon>
        <taxon>Streptophyta</taxon>
        <taxon>Embryophyta</taxon>
        <taxon>Tracheophyta</taxon>
        <taxon>Spermatophyta</taxon>
        <taxon>Magnoliopsida</taxon>
        <taxon>eudicotyledons</taxon>
        <taxon>Gunneridae</taxon>
        <taxon>Pentapetalae</taxon>
        <taxon>asterids</taxon>
        <taxon>lamiids</taxon>
        <taxon>Lamiales</taxon>
        <taxon>Oleaceae</taxon>
        <taxon>Forsythieae</taxon>
        <taxon>Forsythia</taxon>
    </lineage>
</organism>
<dbReference type="SMART" id="SM01162">
    <property type="entry name" value="DUF1771"/>
    <property type="match status" value="1"/>
</dbReference>
<dbReference type="Pfam" id="PF08590">
    <property type="entry name" value="DUF1771"/>
    <property type="match status" value="1"/>
</dbReference>
<evidence type="ECO:0000313" key="2">
    <source>
        <dbReference type="EMBL" id="KAL2528333.1"/>
    </source>
</evidence>
<dbReference type="EMBL" id="JBFOLJ010000006">
    <property type="protein sequence ID" value="KAL2528333.1"/>
    <property type="molecule type" value="Genomic_DNA"/>
</dbReference>
<evidence type="ECO:0000313" key="3">
    <source>
        <dbReference type="Proteomes" id="UP001604277"/>
    </source>
</evidence>
<evidence type="ECO:0000259" key="1">
    <source>
        <dbReference type="SMART" id="SM01162"/>
    </source>
</evidence>
<comment type="caution">
    <text evidence="2">The sequence shown here is derived from an EMBL/GenBank/DDBJ whole genome shotgun (WGS) entry which is preliminary data.</text>
</comment>
<dbReference type="InterPro" id="IPR013899">
    <property type="entry name" value="DUF1771"/>
</dbReference>
<dbReference type="Proteomes" id="UP001604277">
    <property type="component" value="Unassembled WGS sequence"/>
</dbReference>